<name>A0A6G8F1Q5_9BACT</name>
<organism evidence="1">
    <name type="scientific">uncultured Prevotella sp</name>
    <dbReference type="NCBI Taxonomy" id="159272"/>
    <lineage>
        <taxon>Bacteria</taxon>
        <taxon>Pseudomonadati</taxon>
        <taxon>Bacteroidota</taxon>
        <taxon>Bacteroidia</taxon>
        <taxon>Bacteroidales</taxon>
        <taxon>Prevotellaceae</taxon>
        <taxon>Prevotella</taxon>
        <taxon>environmental samples</taxon>
    </lineage>
</organism>
<sequence length="56" mass="6110">MLSGGETNEAYRAFSAASQSVDMVCGHWGVAKAFKVIKAKASVRGFLFFMTECFII</sequence>
<dbReference type="AlphaFoldDB" id="A0A6G8F1Q5"/>
<gene>
    <name evidence="1" type="ORF">Prevot485_2760</name>
</gene>
<protein>
    <submittedName>
        <fullName evidence="1">Uncharacterized protein</fullName>
    </submittedName>
</protein>
<proteinExistence type="predicted"/>
<accession>A0A6G8F1Q5</accession>
<reference evidence="1" key="1">
    <citation type="journal article" date="2020" name="J. ISSAAS">
        <title>Lactobacilli and other gastrointestinal microbiota of Peromyscus leucopus, reservoir host for agents of Lyme disease and other zoonoses in North America.</title>
        <authorList>
            <person name="Milovic A."/>
            <person name="Bassam K."/>
            <person name="Shao H."/>
            <person name="Chatzistamou I."/>
            <person name="Tufts D.M."/>
            <person name="Diuk-Wasser M."/>
            <person name="Barbour A.G."/>
        </authorList>
    </citation>
    <scope>NUCLEOTIDE SEQUENCE</scope>
    <source>
        <strain evidence="1">LL70</strain>
    </source>
</reference>
<dbReference type="EMBL" id="MN990733">
    <property type="protein sequence ID" value="QIM10177.1"/>
    <property type="molecule type" value="Genomic_DNA"/>
</dbReference>
<evidence type="ECO:0000313" key="1">
    <source>
        <dbReference type="EMBL" id="QIM10177.1"/>
    </source>
</evidence>